<name>A0A1S9PF25_9SPHI</name>
<evidence type="ECO:0008006" key="4">
    <source>
        <dbReference type="Google" id="ProtNLM"/>
    </source>
</evidence>
<keyword evidence="3" id="KW-1185">Reference proteome</keyword>
<dbReference type="InterPro" id="IPR008969">
    <property type="entry name" value="CarboxyPept-like_regulatory"/>
</dbReference>
<comment type="caution">
    <text evidence="2">The sequence shown here is derived from an EMBL/GenBank/DDBJ whole genome shotgun (WGS) entry which is preliminary data.</text>
</comment>
<dbReference type="Proteomes" id="UP000189739">
    <property type="component" value="Unassembled WGS sequence"/>
</dbReference>
<sequence length="2406" mass="262644">MRNTIYTGKKLAKATALCLAVLLMPLWLFAQKVNVSTAIFPPYSPYYSDYSGSNASKVLLVLQNNTGEQLNIKLTGKLEGDNGIRITTRANYVPLQPIVLNPREVKQLNGLALKDIFSIDNLNVYGISKTTLAQTSRIPEGNYNFCVTAVDYSSSEILSAQAPLGCTILNIVYPEPPVLMNPMPQAHVRATKIQNVTFNWVNPGTVPVGTQYQLIVAEMPDNIKDPNQVLNSVTFPTLRRNLPSSTYVYNARDLGLKPGKRYAWRVVSSDPTGRTTFRNKGASPGAMFYYDPEDKPDLAIEGNMKLAVRKYEVSGHLTYQYHQDIKEVQFASFPGRKLDTVPLRYADVQLCYGIFLVKMDIKPKAYSTINKNGSKNTNGPASSIQSGAIPKSANAPGALTDKAAMSVKNGQVKTLAQTQALPDSIPMDSIPTIGQPIGINVAGNSQNGLGEVLATAKTDTNGYYKFNFTTMRPCKILQEMGDNRALVYGYYVNIKDKHYTDPTKYVYINLPEEDEVGTGAMGDVGVFVKNYNLTVNIDRNKEAGSNTGAQQNASVENKDGGVANLYILTEYGPKSTIRPYDDGDNLARPAFKPAADAQKYFGSKNFYVVTKREITLSKDKDLGLFDKYSGQYVLQNMVDNPLGENYWVYVEYKSSKVMFEPVQIALPLESQEEFTPVLAQKIRSHKVDLKPAYVSIIVKGVLKYQFKNGTAKPLANTQITLESVWYDINNKEKDPAKQHVYDLDNKQGNNELYSTVTTDANGYFELNAGQMQYDKYHSASNFLFGGWNQFVRVQSPYYGSPDKAYQLEAGNTYNVGELVANVKEHGMVLTVRGQNLATNKEESLPGQRVFLCRKKDANTAAWGVPKDEGEQNALPLKTINDKDGVPYKVISYGMTDETGTARFKHMVVRDPLNASDVYYLYSESGILSTLNYSSEYGKKIEMAGTMAVHKAIDKFPVLNSTLDNDPIGIARTLISYPQKPVIDGGVYPFSNTSTNAMSGVNVRLFDMTKYSKTQFEDYVKNTDPETVIYNLVMWGAAQVQAYQTTQDNGLFLFDNELTDNYKGWKLLTYSKAGFISGYTIINSGNPLTKGMKQNVKGFLMPPRKLKVSIKDGDTGEPIKCKIVVGDNFSWAATKSIKKDFTPGDPVQGVTVAEVAELQSTYGSVKFTVLPEDNVNYKPVEFTRIIAAPKKDANGIPQMDNSVEDLGVINIYMPYAQASVYLKDANTGTQLPGLVYVTQLPQNETPPVGIATAKKGAEFKFRTNSPQYGVRATSPGYVTQEINVKVAGANSMSLVTIQMEKGLTLSGTVTVDGKPVYNAKVYIKELAGQYPDVTTNAQGFYSMKGVPITYNTVTMAAVAPDKNAVGSTQQVVLAHPPAKNGQKPVDEKTVNFALTSNMIFDVSKLYGFPLEVESLAKNGDGYLLNGRVKMPMNNTLRPMESSYLTLKNVAVAAPQAKSSQPKGNSNSGQISVNTDVLTPQMQTIKPTGKVLSQEHYIEAQVFNKYYVDIYGPQGVELQAKNSAQTQGSVYASLLMPSDGVTKAVEWEGNVMLVPVSVGSDAVEKGKSTSPSFGDVMPSDKEVQAAMGINPTTMSVGYSTNTNKKTTTVDAKAGGDKQVSADGLGLGANVGQYNNDANKPKTANNSSQTPGANMEAPFDIMYSAGGAAQFSKLQFKKRYGGDFIYKLNNIYNVEARPFSSIDAAGLHLFSTIHTNLQNVAEPDLYINAGEVLVTDKPLSTIIGSTDLNIPLDDWNLKGKWYLQKGNIKLTGNLFAGTLTLPVSGLEVSETSLGFGDIQVTNIGLAGVYKMNINPAETMTSFGFDKAAKYGTLYNQAYGAWSLSLLPKDPKKPLTQLAHLKDLAENDLVNIMNISLYSKGGESRVMLMQDHPTLTLNGFASFKPYEAENTKDFFKLNGSLDLNIPAITGLSDKTYSVMYAAEGNQLAHKHQNLPALNMVSNGVRVEFYDKWQSFVNGKLMLNGIVRDKVAASPYNLAVRLTKYAPGSQSIMVRDSAINVVDMGKNLQTNKPQQMVAIKGGMIGTELAWDNFHFEGDIVGADGMREEAAEKAKKTHMAFEVKGDLVANNAEIGVKNLSLGAADNFNITYDFEKQAIVGSFHVLEKTENATFDTDFEFQLGSGQWYLLGSAKISDIKNTPVPVNGAAGAVCVGSCTLTPDMMQIIQSKFHDGILPNDFEANFHTLHGTLLVTAVDLNLPLIPDINLNLGPIAHVTVEKGIYANAYLGLQFEEKPNVIGGIKVGVYVKVSAGASVLVGCAGLKLGAEVNAAVNTKIILPPYGEFIKFQSPDQLVEKSDITMGAEANVILTGEAYYGWGVCDDDCSSIKVWGVKIPPGCHKSGIGKGMTLTFGAKVQKPEGTLTPTRGEVYVKLFDEPHTAQINIPGFSFKQL</sequence>
<organism evidence="2 3">
    <name type="scientific">Mucilaginibacter pedocola</name>
    <dbReference type="NCBI Taxonomy" id="1792845"/>
    <lineage>
        <taxon>Bacteria</taxon>
        <taxon>Pseudomonadati</taxon>
        <taxon>Bacteroidota</taxon>
        <taxon>Sphingobacteriia</taxon>
        <taxon>Sphingobacteriales</taxon>
        <taxon>Sphingobacteriaceae</taxon>
        <taxon>Mucilaginibacter</taxon>
    </lineage>
</organism>
<dbReference type="STRING" id="1792845.BC343_05090"/>
<dbReference type="SUPFAM" id="SSF49464">
    <property type="entry name" value="Carboxypeptidase regulatory domain-like"/>
    <property type="match status" value="1"/>
</dbReference>
<dbReference type="RefSeq" id="WP_078348278.1">
    <property type="nucleotide sequence ID" value="NZ_MBTF01000012.1"/>
</dbReference>
<protein>
    <recommendedName>
        <fullName evidence="4">Fibronectin type-III domain-containing protein</fullName>
    </recommendedName>
</protein>
<feature type="region of interest" description="Disordered" evidence="1">
    <location>
        <begin position="371"/>
        <end position="390"/>
    </location>
</feature>
<feature type="compositionally biased region" description="Polar residues" evidence="1">
    <location>
        <begin position="371"/>
        <end position="386"/>
    </location>
</feature>
<evidence type="ECO:0000256" key="1">
    <source>
        <dbReference type="SAM" id="MobiDB-lite"/>
    </source>
</evidence>
<reference evidence="2 3" key="1">
    <citation type="submission" date="2016-07" db="EMBL/GenBank/DDBJ databases">
        <title>Genomic analysis of zinc-resistant bacterium Mucilaginibacter pedocola TBZ30.</title>
        <authorList>
            <person name="Huang J."/>
            <person name="Tang J."/>
        </authorList>
    </citation>
    <scope>NUCLEOTIDE SEQUENCE [LARGE SCALE GENOMIC DNA]</scope>
    <source>
        <strain evidence="2 3">TBZ30</strain>
    </source>
</reference>
<gene>
    <name evidence="2" type="ORF">BC343_05090</name>
</gene>
<dbReference type="OrthoDB" id="1521695at2"/>
<proteinExistence type="predicted"/>
<dbReference type="EMBL" id="MBTF01000012">
    <property type="protein sequence ID" value="OOQ59547.1"/>
    <property type="molecule type" value="Genomic_DNA"/>
</dbReference>
<evidence type="ECO:0000313" key="2">
    <source>
        <dbReference type="EMBL" id="OOQ59547.1"/>
    </source>
</evidence>
<accession>A0A1S9PF25</accession>
<evidence type="ECO:0000313" key="3">
    <source>
        <dbReference type="Proteomes" id="UP000189739"/>
    </source>
</evidence>